<dbReference type="AlphaFoldDB" id="E4XND1"/>
<dbReference type="SUPFAM" id="SSF82895">
    <property type="entry name" value="TSP-1 type 1 repeat"/>
    <property type="match status" value="1"/>
</dbReference>
<evidence type="ECO:0000313" key="2">
    <source>
        <dbReference type="Proteomes" id="UP000001307"/>
    </source>
</evidence>
<protein>
    <submittedName>
        <fullName evidence="1">Uncharacterized protein</fullName>
    </submittedName>
</protein>
<dbReference type="SMART" id="SM00209">
    <property type="entry name" value="TSP1"/>
    <property type="match status" value="1"/>
</dbReference>
<dbReference type="PROSITE" id="PS50092">
    <property type="entry name" value="TSP1"/>
    <property type="match status" value="1"/>
</dbReference>
<gene>
    <name evidence="1" type="ORF">GSOID_T00015688001</name>
</gene>
<reference evidence="1" key="1">
    <citation type="journal article" date="2010" name="Science">
        <title>Plasticity of animal genome architecture unmasked by rapid evolution of a pelagic tunicate.</title>
        <authorList>
            <person name="Denoeud F."/>
            <person name="Henriet S."/>
            <person name="Mungpakdee S."/>
            <person name="Aury J.M."/>
            <person name="Da Silva C."/>
            <person name="Brinkmann H."/>
            <person name="Mikhaleva J."/>
            <person name="Olsen L.C."/>
            <person name="Jubin C."/>
            <person name="Canestro C."/>
            <person name="Bouquet J.M."/>
            <person name="Danks G."/>
            <person name="Poulain J."/>
            <person name="Campsteijn C."/>
            <person name="Adamski M."/>
            <person name="Cross I."/>
            <person name="Yadetie F."/>
            <person name="Muffato M."/>
            <person name="Louis A."/>
            <person name="Butcher S."/>
            <person name="Tsagkogeorga G."/>
            <person name="Konrad A."/>
            <person name="Singh S."/>
            <person name="Jensen M.F."/>
            <person name="Cong E.H."/>
            <person name="Eikeseth-Otteraa H."/>
            <person name="Noel B."/>
            <person name="Anthouard V."/>
            <person name="Porcel B.M."/>
            <person name="Kachouri-Lafond R."/>
            <person name="Nishino A."/>
            <person name="Ugolini M."/>
            <person name="Chourrout P."/>
            <person name="Nishida H."/>
            <person name="Aasland R."/>
            <person name="Huzurbazar S."/>
            <person name="Westhof E."/>
            <person name="Delsuc F."/>
            <person name="Lehrach H."/>
            <person name="Reinhardt R."/>
            <person name="Weissenbach J."/>
            <person name="Roy S.W."/>
            <person name="Artiguenave F."/>
            <person name="Postlethwait J.H."/>
            <person name="Manak J.R."/>
            <person name="Thompson E.M."/>
            <person name="Jaillon O."/>
            <person name="Du Pasquier L."/>
            <person name="Boudinot P."/>
            <person name="Liberles D.A."/>
            <person name="Volff J.N."/>
            <person name="Philippe H."/>
            <person name="Lenhard B."/>
            <person name="Roest Crollius H."/>
            <person name="Wincker P."/>
            <person name="Chourrout D."/>
        </authorList>
    </citation>
    <scope>NUCLEOTIDE SEQUENCE [LARGE SCALE GENOMIC DNA]</scope>
</reference>
<sequence>MKGTRSNLMMKSAIDPEFTLQFDCSNPDAFQIQKSTGEYLVWEANYIGKPTKAVWGEKGTNSFWKVIKKWTRRDLDYYQITVPDHSKFVLTPSFTMKYNGKDQWFIFDPIPACGIKSWSSWSECSATCGQATRSRTRKLEDDWNALYNFVTRDMTESETCENEMCVSDDISSYDYFY</sequence>
<accession>E4XND1</accession>
<proteinExistence type="predicted"/>
<name>E4XND1_OIKDI</name>
<dbReference type="Pfam" id="PF00090">
    <property type="entry name" value="TSP_1"/>
    <property type="match status" value="1"/>
</dbReference>
<dbReference type="OrthoDB" id="347314at2759"/>
<organism evidence="1">
    <name type="scientific">Oikopleura dioica</name>
    <name type="common">Tunicate</name>
    <dbReference type="NCBI Taxonomy" id="34765"/>
    <lineage>
        <taxon>Eukaryota</taxon>
        <taxon>Metazoa</taxon>
        <taxon>Chordata</taxon>
        <taxon>Tunicata</taxon>
        <taxon>Appendicularia</taxon>
        <taxon>Copelata</taxon>
        <taxon>Oikopleuridae</taxon>
        <taxon>Oikopleura</taxon>
    </lineage>
</organism>
<dbReference type="InParanoid" id="E4XND1"/>
<dbReference type="InterPro" id="IPR000884">
    <property type="entry name" value="TSP1_rpt"/>
</dbReference>
<keyword evidence="2" id="KW-1185">Reference proteome</keyword>
<evidence type="ECO:0000313" key="1">
    <source>
        <dbReference type="EMBL" id="CBY11369.1"/>
    </source>
</evidence>
<dbReference type="EMBL" id="FN653083">
    <property type="protein sequence ID" value="CBY11369.1"/>
    <property type="molecule type" value="Genomic_DNA"/>
</dbReference>
<dbReference type="Gene3D" id="2.20.100.10">
    <property type="entry name" value="Thrombospondin type-1 (TSP1) repeat"/>
    <property type="match status" value="1"/>
</dbReference>
<dbReference type="InterPro" id="IPR036383">
    <property type="entry name" value="TSP1_rpt_sf"/>
</dbReference>
<dbReference type="Proteomes" id="UP000001307">
    <property type="component" value="Unassembled WGS sequence"/>
</dbReference>